<sequence>MVARRPITIRKERFYPHPPEDVWAAITDSHALAEWLEPNDHQPIVGHKFQFRCDPGLCGSGVTECEVLEAEPPVRLVWSWVHVPKDPNRPRPKPMIISWTLSPKDGGTMLILEHSGAENIDWLTRNMMRVGWGFMMKKMIARVLSRVQEGTFTPGAIPLEKRYYTCKTIPEKYIR</sequence>
<comment type="similarity">
    <text evidence="1">Belongs to the AHA1 family.</text>
</comment>
<dbReference type="CDD" id="cd07814">
    <property type="entry name" value="SRPBCC_CalC_Aha1-like"/>
    <property type="match status" value="1"/>
</dbReference>
<dbReference type="RefSeq" id="WP_144980731.1">
    <property type="nucleotide sequence ID" value="NZ_CP037920.1"/>
</dbReference>
<evidence type="ECO:0000259" key="2">
    <source>
        <dbReference type="Pfam" id="PF08327"/>
    </source>
</evidence>
<accession>A0A517VPS8</accession>
<evidence type="ECO:0000256" key="1">
    <source>
        <dbReference type="ARBA" id="ARBA00006817"/>
    </source>
</evidence>
<reference evidence="3 4" key="1">
    <citation type="submission" date="2019-03" db="EMBL/GenBank/DDBJ databases">
        <title>Deep-cultivation of Planctomycetes and their phenomic and genomic characterization uncovers novel biology.</title>
        <authorList>
            <person name="Wiegand S."/>
            <person name="Jogler M."/>
            <person name="Boedeker C."/>
            <person name="Pinto D."/>
            <person name="Vollmers J."/>
            <person name="Rivas-Marin E."/>
            <person name="Kohn T."/>
            <person name="Peeters S.H."/>
            <person name="Heuer A."/>
            <person name="Rast P."/>
            <person name="Oberbeckmann S."/>
            <person name="Bunk B."/>
            <person name="Jeske O."/>
            <person name="Meyerdierks A."/>
            <person name="Storesund J.E."/>
            <person name="Kallscheuer N."/>
            <person name="Luecker S."/>
            <person name="Lage O.M."/>
            <person name="Pohl T."/>
            <person name="Merkel B.J."/>
            <person name="Hornburger P."/>
            <person name="Mueller R.-W."/>
            <person name="Bruemmer F."/>
            <person name="Labrenz M."/>
            <person name="Spormann A.M."/>
            <person name="Op den Camp H."/>
            <person name="Overmann J."/>
            <person name="Amann R."/>
            <person name="Jetten M.S.M."/>
            <person name="Mascher T."/>
            <person name="Medema M.H."/>
            <person name="Devos D.P."/>
            <person name="Kaster A.-K."/>
            <person name="Ovreas L."/>
            <person name="Rohde M."/>
            <person name="Galperin M.Y."/>
            <person name="Jogler C."/>
        </authorList>
    </citation>
    <scope>NUCLEOTIDE SEQUENCE [LARGE SCALE GENOMIC DNA]</scope>
    <source>
        <strain evidence="3 4">V144</strain>
    </source>
</reference>
<dbReference type="AlphaFoldDB" id="A0A517VPS8"/>
<dbReference type="Gene3D" id="3.30.530.20">
    <property type="match status" value="1"/>
</dbReference>
<name>A0A517VPS8_9PLAN</name>
<dbReference type="InterPro" id="IPR023393">
    <property type="entry name" value="START-like_dom_sf"/>
</dbReference>
<feature type="domain" description="Activator of Hsp90 ATPase homologue 1/2-like C-terminal" evidence="2">
    <location>
        <begin position="17"/>
        <end position="139"/>
    </location>
</feature>
<dbReference type="KEGG" id="gaw:V144x_04560"/>
<protein>
    <recommendedName>
        <fullName evidence="2">Activator of Hsp90 ATPase homologue 1/2-like C-terminal domain-containing protein</fullName>
    </recommendedName>
</protein>
<proteinExistence type="inferred from homology"/>
<evidence type="ECO:0000313" key="3">
    <source>
        <dbReference type="EMBL" id="QDT95022.1"/>
    </source>
</evidence>
<gene>
    <name evidence="3" type="ORF">V144x_04560</name>
</gene>
<dbReference type="Proteomes" id="UP000318704">
    <property type="component" value="Chromosome"/>
</dbReference>
<dbReference type="InterPro" id="IPR013538">
    <property type="entry name" value="ASHA1/2-like_C"/>
</dbReference>
<dbReference type="EMBL" id="CP037920">
    <property type="protein sequence ID" value="QDT95022.1"/>
    <property type="molecule type" value="Genomic_DNA"/>
</dbReference>
<dbReference type="SUPFAM" id="SSF55961">
    <property type="entry name" value="Bet v1-like"/>
    <property type="match status" value="1"/>
</dbReference>
<evidence type="ECO:0000313" key="4">
    <source>
        <dbReference type="Proteomes" id="UP000318704"/>
    </source>
</evidence>
<organism evidence="3 4">
    <name type="scientific">Gimesia aquarii</name>
    <dbReference type="NCBI Taxonomy" id="2527964"/>
    <lineage>
        <taxon>Bacteria</taxon>
        <taxon>Pseudomonadati</taxon>
        <taxon>Planctomycetota</taxon>
        <taxon>Planctomycetia</taxon>
        <taxon>Planctomycetales</taxon>
        <taxon>Planctomycetaceae</taxon>
        <taxon>Gimesia</taxon>
    </lineage>
</organism>
<dbReference type="Pfam" id="PF08327">
    <property type="entry name" value="AHSA1"/>
    <property type="match status" value="1"/>
</dbReference>